<keyword evidence="7" id="KW-0963">Cytoplasm</keyword>
<keyword evidence="1 7" id="KW-0028">Amino-acid biosynthesis</keyword>
<comment type="caution">
    <text evidence="9">The sequence shown here is derived from an EMBL/GenBank/DDBJ whole genome shotgun (WGS) entry which is preliminary data.</text>
</comment>
<dbReference type="RefSeq" id="WP_188040330.1">
    <property type="nucleotide sequence ID" value="NZ_JACVHF010000009.1"/>
</dbReference>
<dbReference type="SUPFAM" id="SSF52540">
    <property type="entry name" value="P-loop containing nucleoside triphosphate hydrolases"/>
    <property type="match status" value="1"/>
</dbReference>
<name>A0ABR7T5L2_HELCL</name>
<keyword evidence="4 7" id="KW-0418">Kinase</keyword>
<dbReference type="HAMAP" id="MF_00109">
    <property type="entry name" value="Shikimate_kinase"/>
    <property type="match status" value="1"/>
</dbReference>
<comment type="similarity">
    <text evidence="7">Belongs to the shikimate kinase family.</text>
</comment>
<evidence type="ECO:0000313" key="9">
    <source>
        <dbReference type="EMBL" id="MBC9784931.1"/>
    </source>
</evidence>
<dbReference type="PANTHER" id="PTHR21087:SF16">
    <property type="entry name" value="SHIKIMATE KINASE 1, CHLOROPLASTIC"/>
    <property type="match status" value="1"/>
</dbReference>
<keyword evidence="10" id="KW-1185">Reference proteome</keyword>
<keyword evidence="6 7" id="KW-0057">Aromatic amino acid biosynthesis</keyword>
<reference evidence="9 10" key="1">
    <citation type="submission" date="2020-07" db="EMBL/GenBank/DDBJ databases">
        <title>Draft whole-genome sequence of Heliobacterium chlorum DSM 3682, type strain.</title>
        <authorList>
            <person name="Kyndt J.A."/>
            <person name="Meyer T.E."/>
            <person name="Imhoff J.F."/>
        </authorList>
    </citation>
    <scope>NUCLEOTIDE SEQUENCE [LARGE SCALE GENOMIC DNA]</scope>
    <source>
        <strain evidence="9 10">DSM 3682</strain>
    </source>
</reference>
<protein>
    <recommendedName>
        <fullName evidence="7">Shikimate kinase</fullName>
        <shortName evidence="7">SK</shortName>
        <ecNumber evidence="7">2.7.1.71</ecNumber>
    </recommendedName>
</protein>
<feature type="binding site" evidence="7">
    <location>
        <position position="143"/>
    </location>
    <ligand>
        <name>substrate</name>
    </ligand>
</feature>
<evidence type="ECO:0000256" key="4">
    <source>
        <dbReference type="ARBA" id="ARBA00022777"/>
    </source>
</evidence>
<keyword evidence="3 7" id="KW-0547">Nucleotide-binding</keyword>
<feature type="binding site" evidence="7">
    <location>
        <position position="64"/>
    </location>
    <ligand>
        <name>substrate</name>
    </ligand>
</feature>
<evidence type="ECO:0000256" key="3">
    <source>
        <dbReference type="ARBA" id="ARBA00022741"/>
    </source>
</evidence>
<evidence type="ECO:0000256" key="6">
    <source>
        <dbReference type="ARBA" id="ARBA00023141"/>
    </source>
</evidence>
<keyword evidence="7" id="KW-0479">Metal-binding</keyword>
<sequence length="214" mass="24070">MNDNREKKHNIVLIGFMGTGKSTVGKKLAARLRYAYLDTDAEVERVTGLTIPQIFDRFGEVRFRSEESLVAQKVAAMERAIVSTGGGIVLNRANIDALGSTGILIRLSARPEVIWSRVARRTHRPLIKKDISPEDIEGMMAVREPYYGCADLDVDTSERTVPEIVEYILDFLNRREGEDWRPLPEETEEGKVIDESSYDRKPADSADDRDGRTG</sequence>
<evidence type="ECO:0000256" key="5">
    <source>
        <dbReference type="ARBA" id="ARBA00022840"/>
    </source>
</evidence>
<accession>A0ABR7T5L2</accession>
<keyword evidence="7" id="KW-0460">Magnesium</keyword>
<dbReference type="PANTHER" id="PTHR21087">
    <property type="entry name" value="SHIKIMATE KINASE"/>
    <property type="match status" value="1"/>
</dbReference>
<evidence type="ECO:0000256" key="8">
    <source>
        <dbReference type="SAM" id="MobiDB-lite"/>
    </source>
</evidence>
<dbReference type="EMBL" id="JACVHF010000009">
    <property type="protein sequence ID" value="MBC9784931.1"/>
    <property type="molecule type" value="Genomic_DNA"/>
</dbReference>
<comment type="subcellular location">
    <subcellularLocation>
        <location evidence="7">Cytoplasm</location>
    </subcellularLocation>
</comment>
<feature type="region of interest" description="Disordered" evidence="8">
    <location>
        <begin position="179"/>
        <end position="214"/>
    </location>
</feature>
<feature type="binding site" evidence="7">
    <location>
        <position position="40"/>
    </location>
    <ligand>
        <name>substrate</name>
    </ligand>
</feature>
<comment type="function">
    <text evidence="7">Catalyzes the specific phosphorylation of the 3-hydroxyl group of shikimic acid using ATP as a cosubstrate.</text>
</comment>
<dbReference type="PRINTS" id="PR01100">
    <property type="entry name" value="SHIKIMTKNASE"/>
</dbReference>
<keyword evidence="2 7" id="KW-0808">Transferase</keyword>
<feature type="binding site" evidence="7">
    <location>
        <position position="124"/>
    </location>
    <ligand>
        <name>ATP</name>
        <dbReference type="ChEBI" id="CHEBI:30616"/>
    </ligand>
</feature>
<proteinExistence type="inferred from homology"/>
<feature type="binding site" evidence="7">
    <location>
        <position position="22"/>
    </location>
    <ligand>
        <name>Mg(2+)</name>
        <dbReference type="ChEBI" id="CHEBI:18420"/>
    </ligand>
</feature>
<feature type="binding site" evidence="7">
    <location>
        <position position="159"/>
    </location>
    <ligand>
        <name>ATP</name>
        <dbReference type="ChEBI" id="CHEBI:30616"/>
    </ligand>
</feature>
<evidence type="ECO:0000256" key="1">
    <source>
        <dbReference type="ARBA" id="ARBA00022605"/>
    </source>
</evidence>
<dbReference type="EC" id="2.7.1.71" evidence="7"/>
<dbReference type="Gene3D" id="3.40.50.300">
    <property type="entry name" value="P-loop containing nucleotide triphosphate hydrolases"/>
    <property type="match status" value="1"/>
</dbReference>
<evidence type="ECO:0000256" key="2">
    <source>
        <dbReference type="ARBA" id="ARBA00022679"/>
    </source>
</evidence>
<dbReference type="InterPro" id="IPR027417">
    <property type="entry name" value="P-loop_NTPase"/>
</dbReference>
<evidence type="ECO:0000256" key="7">
    <source>
        <dbReference type="HAMAP-Rule" id="MF_00109"/>
    </source>
</evidence>
<comment type="catalytic activity">
    <reaction evidence="7">
        <text>shikimate + ATP = 3-phosphoshikimate + ADP + H(+)</text>
        <dbReference type="Rhea" id="RHEA:13121"/>
        <dbReference type="ChEBI" id="CHEBI:15378"/>
        <dbReference type="ChEBI" id="CHEBI:30616"/>
        <dbReference type="ChEBI" id="CHEBI:36208"/>
        <dbReference type="ChEBI" id="CHEBI:145989"/>
        <dbReference type="ChEBI" id="CHEBI:456216"/>
        <dbReference type="EC" id="2.7.1.71"/>
    </reaction>
</comment>
<organism evidence="9 10">
    <name type="scientific">Heliobacterium chlorum</name>
    <dbReference type="NCBI Taxonomy" id="2698"/>
    <lineage>
        <taxon>Bacteria</taxon>
        <taxon>Bacillati</taxon>
        <taxon>Bacillota</taxon>
        <taxon>Clostridia</taxon>
        <taxon>Eubacteriales</taxon>
        <taxon>Heliobacteriaceae</taxon>
        <taxon>Heliobacterium</taxon>
    </lineage>
</organism>
<dbReference type="CDD" id="cd00464">
    <property type="entry name" value="SK"/>
    <property type="match status" value="1"/>
</dbReference>
<comment type="cofactor">
    <cofactor evidence="7">
        <name>Mg(2+)</name>
        <dbReference type="ChEBI" id="CHEBI:18420"/>
    </cofactor>
    <text evidence="7">Binds 1 Mg(2+) ion per subunit.</text>
</comment>
<keyword evidence="5 7" id="KW-0067">ATP-binding</keyword>
<dbReference type="InterPro" id="IPR031322">
    <property type="entry name" value="Shikimate/glucono_kinase"/>
</dbReference>
<gene>
    <name evidence="7" type="primary">aroK</name>
    <name evidence="9" type="ORF">H1S01_10455</name>
</gene>
<evidence type="ECO:0000313" key="10">
    <source>
        <dbReference type="Proteomes" id="UP000617402"/>
    </source>
</evidence>
<comment type="pathway">
    <text evidence="7">Metabolic intermediate biosynthesis; chorismate biosynthesis; chorismate from D-erythrose 4-phosphate and phosphoenolpyruvate: step 5/7.</text>
</comment>
<comment type="subunit">
    <text evidence="7">Monomer.</text>
</comment>
<dbReference type="InterPro" id="IPR000623">
    <property type="entry name" value="Shikimate_kinase/TSH1"/>
</dbReference>
<dbReference type="Pfam" id="PF01202">
    <property type="entry name" value="SKI"/>
    <property type="match status" value="1"/>
</dbReference>
<dbReference type="Proteomes" id="UP000617402">
    <property type="component" value="Unassembled WGS sequence"/>
</dbReference>
<feature type="binding site" evidence="7">
    <location>
        <position position="86"/>
    </location>
    <ligand>
        <name>substrate</name>
    </ligand>
</feature>
<feature type="binding site" evidence="7">
    <location>
        <begin position="18"/>
        <end position="23"/>
    </location>
    <ligand>
        <name>ATP</name>
        <dbReference type="ChEBI" id="CHEBI:30616"/>
    </ligand>
</feature>